<keyword evidence="1" id="KW-0378">Hydrolase</keyword>
<dbReference type="GO" id="GO:0004386">
    <property type="term" value="F:helicase activity"/>
    <property type="evidence" value="ECO:0007669"/>
    <property type="project" value="UniProtKB-KW"/>
</dbReference>
<keyword evidence="1" id="KW-0547">Nucleotide-binding</keyword>
<evidence type="ECO:0000313" key="2">
    <source>
        <dbReference type="Proteomes" id="UP001524944"/>
    </source>
</evidence>
<organism evidence="1 2">
    <name type="scientific">Dehalobacterium formicoaceticum</name>
    <dbReference type="NCBI Taxonomy" id="51515"/>
    <lineage>
        <taxon>Bacteria</taxon>
        <taxon>Bacillati</taxon>
        <taxon>Bacillota</taxon>
        <taxon>Clostridia</taxon>
        <taxon>Eubacteriales</taxon>
        <taxon>Peptococcaceae</taxon>
        <taxon>Dehalobacterium</taxon>
    </lineage>
</organism>
<dbReference type="RefSeq" id="WP_089610365.1">
    <property type="nucleotide sequence ID" value="NZ_CP022121.1"/>
</dbReference>
<dbReference type="InterPro" id="IPR027417">
    <property type="entry name" value="P-loop_NTPase"/>
</dbReference>
<sequence>MGLGKTIETSTLLSGKRAASPACPGGSGRYSLFLRGGGRWNPAVEDQATDRAHRIGQEKVVNLLKFITLSTIEEKIYALRSKRKI</sequence>
<keyword evidence="1" id="KW-0347">Helicase</keyword>
<dbReference type="Gene3D" id="3.40.50.300">
    <property type="entry name" value="P-loop containing nucleotide triphosphate hydrolases"/>
    <property type="match status" value="1"/>
</dbReference>
<keyword evidence="2" id="KW-1185">Reference proteome</keyword>
<accession>A0ABT1Y7B9</accession>
<name>A0ABT1Y7B9_9FIRM</name>
<keyword evidence="1" id="KW-0067">ATP-binding</keyword>
<evidence type="ECO:0000313" key="1">
    <source>
        <dbReference type="EMBL" id="MCR6546443.1"/>
    </source>
</evidence>
<reference evidence="1 2" key="1">
    <citation type="submission" date="2022-08" db="EMBL/GenBank/DDBJ databases">
        <title>Proteogenomics of the novel Dehalobacterium formicoaceticum strain EZ94 highlights a key role of methyltransferases during anaerobic dichloromethane degradation.</title>
        <authorList>
            <person name="Wasmund K."/>
        </authorList>
    </citation>
    <scope>NUCLEOTIDE SEQUENCE [LARGE SCALE GENOMIC DNA]</scope>
    <source>
        <strain evidence="1 2">EZ94</strain>
    </source>
</reference>
<dbReference type="PANTHER" id="PTHR10799">
    <property type="entry name" value="SNF2/RAD54 HELICASE FAMILY"/>
    <property type="match status" value="1"/>
</dbReference>
<dbReference type="EMBL" id="JANPWE010000007">
    <property type="protein sequence ID" value="MCR6546443.1"/>
    <property type="molecule type" value="Genomic_DNA"/>
</dbReference>
<comment type="caution">
    <text evidence="1">The sequence shown here is derived from an EMBL/GenBank/DDBJ whole genome shotgun (WGS) entry which is preliminary data.</text>
</comment>
<proteinExistence type="predicted"/>
<protein>
    <submittedName>
        <fullName evidence="1">DEAD/DEAH box helicase</fullName>
    </submittedName>
</protein>
<dbReference type="SUPFAM" id="SSF52540">
    <property type="entry name" value="P-loop containing nucleoside triphosphate hydrolases"/>
    <property type="match status" value="1"/>
</dbReference>
<dbReference type="Proteomes" id="UP001524944">
    <property type="component" value="Unassembled WGS sequence"/>
</dbReference>
<gene>
    <name evidence="1" type="ORF">NVS47_13140</name>
</gene>